<protein>
    <submittedName>
        <fullName evidence="1">Uncharacterized protein</fullName>
    </submittedName>
</protein>
<reference evidence="1 2" key="2">
    <citation type="journal article" date="2017" name="Front. Plant Sci.">
        <title>Gene Classification and Mining of Molecular Markers Useful in Red Clover (Trifolium pratense) Breeding.</title>
        <authorList>
            <person name="Istvanek J."/>
            <person name="Dluhosova J."/>
            <person name="Dluhos P."/>
            <person name="Patkova L."/>
            <person name="Nedelnik J."/>
            <person name="Repkova J."/>
        </authorList>
    </citation>
    <scope>NUCLEOTIDE SEQUENCE [LARGE SCALE GENOMIC DNA]</scope>
    <source>
        <strain evidence="2">cv. Tatra</strain>
        <tissue evidence="1">Young leaves</tissue>
    </source>
</reference>
<dbReference type="Proteomes" id="UP000236291">
    <property type="component" value="Unassembled WGS sequence"/>
</dbReference>
<proteinExistence type="predicted"/>
<sequence length="41" mass="4550">LLQKLLIRSCSSRSCSSEVAPSEVAHQKLLLITASDNFRTF</sequence>
<accession>A0A2K3KS34</accession>
<name>A0A2K3KS34_TRIPR</name>
<dbReference type="AlphaFoldDB" id="A0A2K3KS34"/>
<reference evidence="1 2" key="1">
    <citation type="journal article" date="2014" name="Am. J. Bot.">
        <title>Genome assembly and annotation for red clover (Trifolium pratense; Fabaceae).</title>
        <authorList>
            <person name="Istvanek J."/>
            <person name="Jaros M."/>
            <person name="Krenek A."/>
            <person name="Repkova J."/>
        </authorList>
    </citation>
    <scope>NUCLEOTIDE SEQUENCE [LARGE SCALE GENOMIC DNA]</scope>
    <source>
        <strain evidence="2">cv. Tatra</strain>
        <tissue evidence="1">Young leaves</tissue>
    </source>
</reference>
<dbReference type="EMBL" id="ASHM01240940">
    <property type="protein sequence ID" value="PNX69080.1"/>
    <property type="molecule type" value="Genomic_DNA"/>
</dbReference>
<feature type="non-terminal residue" evidence="1">
    <location>
        <position position="1"/>
    </location>
</feature>
<evidence type="ECO:0000313" key="1">
    <source>
        <dbReference type="EMBL" id="PNX69080.1"/>
    </source>
</evidence>
<evidence type="ECO:0000313" key="2">
    <source>
        <dbReference type="Proteomes" id="UP000236291"/>
    </source>
</evidence>
<gene>
    <name evidence="1" type="ORF">L195_g064272</name>
</gene>
<organism evidence="1 2">
    <name type="scientific">Trifolium pratense</name>
    <name type="common">Red clover</name>
    <dbReference type="NCBI Taxonomy" id="57577"/>
    <lineage>
        <taxon>Eukaryota</taxon>
        <taxon>Viridiplantae</taxon>
        <taxon>Streptophyta</taxon>
        <taxon>Embryophyta</taxon>
        <taxon>Tracheophyta</taxon>
        <taxon>Spermatophyta</taxon>
        <taxon>Magnoliopsida</taxon>
        <taxon>eudicotyledons</taxon>
        <taxon>Gunneridae</taxon>
        <taxon>Pentapetalae</taxon>
        <taxon>rosids</taxon>
        <taxon>fabids</taxon>
        <taxon>Fabales</taxon>
        <taxon>Fabaceae</taxon>
        <taxon>Papilionoideae</taxon>
        <taxon>50 kb inversion clade</taxon>
        <taxon>NPAAA clade</taxon>
        <taxon>Hologalegina</taxon>
        <taxon>IRL clade</taxon>
        <taxon>Trifolieae</taxon>
        <taxon>Trifolium</taxon>
    </lineage>
</organism>
<comment type="caution">
    <text evidence="1">The sequence shown here is derived from an EMBL/GenBank/DDBJ whole genome shotgun (WGS) entry which is preliminary data.</text>
</comment>